<name>A0ABP1PTT5_9HEXA</name>
<proteinExistence type="predicted"/>
<gene>
    <name evidence="1" type="ORF">ODALV1_LOCUS3754</name>
</gene>
<protein>
    <submittedName>
        <fullName evidence="1">Uncharacterized protein</fullName>
    </submittedName>
</protein>
<evidence type="ECO:0000313" key="2">
    <source>
        <dbReference type="Proteomes" id="UP001642540"/>
    </source>
</evidence>
<organism evidence="1 2">
    <name type="scientific">Orchesella dallaii</name>
    <dbReference type="NCBI Taxonomy" id="48710"/>
    <lineage>
        <taxon>Eukaryota</taxon>
        <taxon>Metazoa</taxon>
        <taxon>Ecdysozoa</taxon>
        <taxon>Arthropoda</taxon>
        <taxon>Hexapoda</taxon>
        <taxon>Collembola</taxon>
        <taxon>Entomobryomorpha</taxon>
        <taxon>Entomobryoidea</taxon>
        <taxon>Orchesellidae</taxon>
        <taxon>Orchesellinae</taxon>
        <taxon>Orchesella</taxon>
    </lineage>
</organism>
<dbReference type="Proteomes" id="UP001642540">
    <property type="component" value="Unassembled WGS sequence"/>
</dbReference>
<keyword evidence="2" id="KW-1185">Reference proteome</keyword>
<evidence type="ECO:0000313" key="1">
    <source>
        <dbReference type="EMBL" id="CAL8077260.1"/>
    </source>
</evidence>
<reference evidence="1 2" key="1">
    <citation type="submission" date="2024-08" db="EMBL/GenBank/DDBJ databases">
        <authorList>
            <person name="Cucini C."/>
            <person name="Frati F."/>
        </authorList>
    </citation>
    <scope>NUCLEOTIDE SEQUENCE [LARGE SCALE GENOMIC DNA]</scope>
</reference>
<dbReference type="EMBL" id="CAXLJM020000012">
    <property type="protein sequence ID" value="CAL8077260.1"/>
    <property type="molecule type" value="Genomic_DNA"/>
</dbReference>
<accession>A0ABP1PTT5</accession>
<sequence>MMIGVKPGTSTINSQKLNEICLLYQQLQDRYVNDIAANTTFSRIFHNDMFNFICDYLDRHQCSGCNDKSGENTEHQNEERVEILEGQTSPDSDEIVEESSKIVAGTSGAQTISPCLSGDSCSNGDKADVIACRVIESSINVANDASVQHQLRFRLVQECRVVLLMM</sequence>
<comment type="caution">
    <text evidence="1">The sequence shown here is derived from an EMBL/GenBank/DDBJ whole genome shotgun (WGS) entry which is preliminary data.</text>
</comment>